<reference evidence="2 3" key="3">
    <citation type="submission" date="2019-11" db="EMBL/GenBank/DDBJ databases">
        <title>A de novo genome assembly of a pear dwarfing rootstock.</title>
        <authorList>
            <person name="Wang F."/>
            <person name="Wang J."/>
            <person name="Li S."/>
            <person name="Zhang Y."/>
            <person name="Fang M."/>
            <person name="Ma L."/>
            <person name="Zhao Y."/>
            <person name="Jiang S."/>
        </authorList>
    </citation>
    <scope>NUCLEOTIDE SEQUENCE [LARGE SCALE GENOMIC DNA]</scope>
    <source>
        <strain evidence="2">S2</strain>
        <tissue evidence="2">Leaf</tissue>
    </source>
</reference>
<organism evidence="2 3">
    <name type="scientific">Pyrus ussuriensis x Pyrus communis</name>
    <dbReference type="NCBI Taxonomy" id="2448454"/>
    <lineage>
        <taxon>Eukaryota</taxon>
        <taxon>Viridiplantae</taxon>
        <taxon>Streptophyta</taxon>
        <taxon>Embryophyta</taxon>
        <taxon>Tracheophyta</taxon>
        <taxon>Spermatophyta</taxon>
        <taxon>Magnoliopsida</taxon>
        <taxon>eudicotyledons</taxon>
        <taxon>Gunneridae</taxon>
        <taxon>Pentapetalae</taxon>
        <taxon>rosids</taxon>
        <taxon>fabids</taxon>
        <taxon>Rosales</taxon>
        <taxon>Rosaceae</taxon>
        <taxon>Amygdaloideae</taxon>
        <taxon>Maleae</taxon>
        <taxon>Pyrus</taxon>
    </lineage>
</organism>
<evidence type="ECO:0000313" key="2">
    <source>
        <dbReference type="EMBL" id="KAB2611318.1"/>
    </source>
</evidence>
<feature type="compositionally biased region" description="Acidic residues" evidence="1">
    <location>
        <begin position="54"/>
        <end position="63"/>
    </location>
</feature>
<dbReference type="EMBL" id="SMOL01000487">
    <property type="protein sequence ID" value="KAB2611318.1"/>
    <property type="molecule type" value="Genomic_DNA"/>
</dbReference>
<feature type="region of interest" description="Disordered" evidence="1">
    <location>
        <begin position="12"/>
        <end position="63"/>
    </location>
</feature>
<evidence type="ECO:0000313" key="3">
    <source>
        <dbReference type="Proteomes" id="UP000327157"/>
    </source>
</evidence>
<feature type="compositionally biased region" description="Basic residues" evidence="1">
    <location>
        <begin position="130"/>
        <end position="144"/>
    </location>
</feature>
<reference evidence="3" key="2">
    <citation type="submission" date="2019-10" db="EMBL/GenBank/DDBJ databases">
        <title>A de novo genome assembly of a pear dwarfing rootstock.</title>
        <authorList>
            <person name="Wang F."/>
            <person name="Wang J."/>
            <person name="Li S."/>
            <person name="Zhang Y."/>
            <person name="Fang M."/>
            <person name="Ma L."/>
            <person name="Zhao Y."/>
            <person name="Jiang S."/>
        </authorList>
    </citation>
    <scope>NUCLEOTIDE SEQUENCE [LARGE SCALE GENOMIC DNA]</scope>
</reference>
<feature type="compositionally biased region" description="Acidic residues" evidence="1">
    <location>
        <begin position="37"/>
        <end position="46"/>
    </location>
</feature>
<sequence>MFFAFLSSLEQQGHKGKVATCNNGGNKDESNARGVNEDDDDEEEKECTDKELIDSDYEHEEEDDIPVAQFEEQFYEEDDNMFVENVDNRIEEEPEEVGLIGEISDEVLSSDLDSIVSSEEDEECVEVTSKRRRQRASQMPKFKH</sequence>
<name>A0A5N5G7S2_9ROSA</name>
<comment type="caution">
    <text evidence="2">The sequence shown here is derived from an EMBL/GenBank/DDBJ whole genome shotgun (WGS) entry which is preliminary data.</text>
</comment>
<accession>A0A5N5G7S2</accession>
<evidence type="ECO:0000256" key="1">
    <source>
        <dbReference type="SAM" id="MobiDB-lite"/>
    </source>
</evidence>
<feature type="region of interest" description="Disordered" evidence="1">
    <location>
        <begin position="115"/>
        <end position="144"/>
    </location>
</feature>
<gene>
    <name evidence="2" type="ORF">D8674_019350</name>
</gene>
<proteinExistence type="predicted"/>
<protein>
    <submittedName>
        <fullName evidence="2">Uncharacterized protein</fullName>
    </submittedName>
</protein>
<dbReference type="AlphaFoldDB" id="A0A5N5G7S2"/>
<reference evidence="2 3" key="1">
    <citation type="submission" date="2019-09" db="EMBL/GenBank/DDBJ databases">
        <authorList>
            <person name="Ou C."/>
        </authorList>
    </citation>
    <scope>NUCLEOTIDE SEQUENCE [LARGE SCALE GENOMIC DNA]</scope>
    <source>
        <strain evidence="2">S2</strain>
        <tissue evidence="2">Leaf</tissue>
    </source>
</reference>
<keyword evidence="3" id="KW-1185">Reference proteome</keyword>
<dbReference type="Proteomes" id="UP000327157">
    <property type="component" value="Chromosome 17"/>
</dbReference>